<dbReference type="SUPFAM" id="SSF55729">
    <property type="entry name" value="Acyl-CoA N-acyltransferases (Nat)"/>
    <property type="match status" value="1"/>
</dbReference>
<dbReference type="InterPro" id="IPR000182">
    <property type="entry name" value="GNAT_dom"/>
</dbReference>
<dbReference type="PROSITE" id="PS51186">
    <property type="entry name" value="GNAT"/>
    <property type="match status" value="1"/>
</dbReference>
<accession>A0ABV7L9C3</accession>
<protein>
    <submittedName>
        <fullName evidence="3">GNAT family N-acetyltransferase</fullName>
        <ecNumber evidence="3">2.3.-.-</ecNumber>
    </submittedName>
</protein>
<feature type="domain" description="N-acetyltransferase" evidence="2">
    <location>
        <begin position="39"/>
        <end position="196"/>
    </location>
</feature>
<keyword evidence="3" id="KW-0808">Transferase</keyword>
<gene>
    <name evidence="3" type="ORF">ACFOGJ_27730</name>
</gene>
<evidence type="ECO:0000256" key="1">
    <source>
        <dbReference type="SAM" id="MobiDB-lite"/>
    </source>
</evidence>
<keyword evidence="3" id="KW-0012">Acyltransferase</keyword>
<dbReference type="GO" id="GO:0016746">
    <property type="term" value="F:acyltransferase activity"/>
    <property type="evidence" value="ECO:0007669"/>
    <property type="project" value="UniProtKB-KW"/>
</dbReference>
<evidence type="ECO:0000259" key="2">
    <source>
        <dbReference type="PROSITE" id="PS51186"/>
    </source>
</evidence>
<sequence length="244" mass="27169">MDTAAAPRRNDRGQPVGTALPDWQPRPPPPRTAMAGRFCRIEPLDPARHGDELFDAFAADVDGSDWTYLGYGPFDGRTAFRGWLDGCTADDPLFHTIIDSASGHATGMAAFMRIDPAMGVVEIGHIHLAPALQRRPAATEAMFLFMARVFDELGYRRFEWKCDSLNAPSRRAALRLGFSYEGLFRQALVYKGRNRDTAWYAMTDGDWPSRKAAFQAWLDPANFDADGRQRRGLAELRSAQSPGD</sequence>
<dbReference type="InterPro" id="IPR016181">
    <property type="entry name" value="Acyl_CoA_acyltransferase"/>
</dbReference>
<feature type="region of interest" description="Disordered" evidence="1">
    <location>
        <begin position="1"/>
        <end position="33"/>
    </location>
</feature>
<dbReference type="PANTHER" id="PTHR43441:SF2">
    <property type="entry name" value="FAMILY ACETYLTRANSFERASE, PUTATIVE (AFU_ORTHOLOGUE AFUA_7G00850)-RELATED"/>
    <property type="match status" value="1"/>
</dbReference>
<proteinExistence type="predicted"/>
<name>A0ABV7L9C3_9PROT</name>
<dbReference type="Pfam" id="PF13302">
    <property type="entry name" value="Acetyltransf_3"/>
    <property type="match status" value="1"/>
</dbReference>
<dbReference type="RefSeq" id="WP_379906536.1">
    <property type="nucleotide sequence ID" value="NZ_JBHRTR010000054.1"/>
</dbReference>
<dbReference type="InterPro" id="IPR051908">
    <property type="entry name" value="Ribosomal_N-acetyltransferase"/>
</dbReference>
<dbReference type="Proteomes" id="UP001595528">
    <property type="component" value="Unassembled WGS sequence"/>
</dbReference>
<dbReference type="PANTHER" id="PTHR43441">
    <property type="entry name" value="RIBOSOMAL-PROTEIN-SERINE ACETYLTRANSFERASE"/>
    <property type="match status" value="1"/>
</dbReference>
<dbReference type="EMBL" id="JBHRTR010000054">
    <property type="protein sequence ID" value="MFC3231069.1"/>
    <property type="molecule type" value="Genomic_DNA"/>
</dbReference>
<comment type="caution">
    <text evidence="3">The sequence shown here is derived from an EMBL/GenBank/DDBJ whole genome shotgun (WGS) entry which is preliminary data.</text>
</comment>
<keyword evidence="4" id="KW-1185">Reference proteome</keyword>
<dbReference type="EC" id="2.3.-.-" evidence="3"/>
<evidence type="ECO:0000313" key="3">
    <source>
        <dbReference type="EMBL" id="MFC3231069.1"/>
    </source>
</evidence>
<organism evidence="3 4">
    <name type="scientific">Marinibaculum pumilum</name>
    <dbReference type="NCBI Taxonomy" id="1766165"/>
    <lineage>
        <taxon>Bacteria</taxon>
        <taxon>Pseudomonadati</taxon>
        <taxon>Pseudomonadota</taxon>
        <taxon>Alphaproteobacteria</taxon>
        <taxon>Rhodospirillales</taxon>
        <taxon>Rhodospirillaceae</taxon>
        <taxon>Marinibaculum</taxon>
    </lineage>
</organism>
<evidence type="ECO:0000313" key="4">
    <source>
        <dbReference type="Proteomes" id="UP001595528"/>
    </source>
</evidence>
<dbReference type="Gene3D" id="3.40.630.30">
    <property type="match status" value="1"/>
</dbReference>
<reference evidence="4" key="1">
    <citation type="journal article" date="2019" name="Int. J. Syst. Evol. Microbiol.">
        <title>The Global Catalogue of Microorganisms (GCM) 10K type strain sequencing project: providing services to taxonomists for standard genome sequencing and annotation.</title>
        <authorList>
            <consortium name="The Broad Institute Genomics Platform"/>
            <consortium name="The Broad Institute Genome Sequencing Center for Infectious Disease"/>
            <person name="Wu L."/>
            <person name="Ma J."/>
        </authorList>
    </citation>
    <scope>NUCLEOTIDE SEQUENCE [LARGE SCALE GENOMIC DNA]</scope>
    <source>
        <strain evidence="4">KCTC 42964</strain>
    </source>
</reference>